<accession>A0ACA9Y7T9</accession>
<keyword evidence="2" id="KW-1185">Reference proteome</keyword>
<sequence length="467" mass="52857">MSIIRNSDEDWSIISSSSDFDERSSNASVNGDDKNDFEGVIKNESDSFNDSEVTQLIKEIEEQGSIGSLRLPNLSGPSSRQSSFGSDSGTKMDIKSDLVRSDATITTHQVKSDGNEADKSVDKIISFYESLSANTLKLHKSIKEQGENLYTNKLKDLRLKFDSAMFDSVYQSVSNWMSVNSQYLIYLSIIPSSIMIYVLYSRLLVTEEPPQDFWNYSMYKSRQVFNDLIYEENVSWFGTKSKKNRFAGFLEYSASESVNILNALKSTTNVFMNRSIVRLNAIGHYTHFHGGYFYEVAKSKFDQFWGYSEIYSKTLMEGLKTNGVKIISEIKCVFPSYISKVKSDYVKLFESVKAESISLSKTGVQGGKDFYELIKNEGVSSLNFMRNQGQAFVSFYSNQVKPFGIQKFHLSTIQMKGFFDTSVAAATRMINFDSKNAGVLVSRISDVFKLYKSRVGELVNELYTSAR</sequence>
<dbReference type="EMBL" id="CALSDN010000004">
    <property type="protein sequence ID" value="CAH6720787.1"/>
    <property type="molecule type" value="Genomic_DNA"/>
</dbReference>
<proteinExistence type="predicted"/>
<comment type="caution">
    <text evidence="1">The sequence shown here is derived from an EMBL/GenBank/DDBJ whole genome shotgun (WGS) entry which is preliminary data.</text>
</comment>
<name>A0ACA9Y7T9_9ASCO</name>
<reference evidence="1" key="1">
    <citation type="submission" date="2022-06" db="EMBL/GenBank/DDBJ databases">
        <authorList>
            <person name="Legras J.-L."/>
            <person name="Devillers H."/>
            <person name="Grondin C."/>
        </authorList>
    </citation>
    <scope>NUCLEOTIDE SEQUENCE</scope>
    <source>
        <strain evidence="1">CLIB 1444</strain>
    </source>
</reference>
<protein>
    <submittedName>
        <fullName evidence="1">Uncharacterized protein</fullName>
    </submittedName>
</protein>
<evidence type="ECO:0000313" key="1">
    <source>
        <dbReference type="EMBL" id="CAH6720787.1"/>
    </source>
</evidence>
<dbReference type="Proteomes" id="UP001152531">
    <property type="component" value="Unassembled WGS sequence"/>
</dbReference>
<gene>
    <name evidence="1" type="ORF">CLIB1444_04S07954</name>
</gene>
<evidence type="ECO:0000313" key="2">
    <source>
        <dbReference type="Proteomes" id="UP001152531"/>
    </source>
</evidence>
<organism evidence="1 2">
    <name type="scientific">[Candida] jaroonii</name>
    <dbReference type="NCBI Taxonomy" id="467808"/>
    <lineage>
        <taxon>Eukaryota</taxon>
        <taxon>Fungi</taxon>
        <taxon>Dikarya</taxon>
        <taxon>Ascomycota</taxon>
        <taxon>Saccharomycotina</taxon>
        <taxon>Pichiomycetes</taxon>
        <taxon>Debaryomycetaceae</taxon>
        <taxon>Yamadazyma</taxon>
    </lineage>
</organism>